<dbReference type="EMBL" id="CP036264">
    <property type="protein sequence ID" value="QEF97946.1"/>
    <property type="molecule type" value="Genomic_DNA"/>
</dbReference>
<feature type="compositionally biased region" description="Polar residues" evidence="1">
    <location>
        <begin position="128"/>
        <end position="143"/>
    </location>
</feature>
<feature type="transmembrane region" description="Helical" evidence="2">
    <location>
        <begin position="35"/>
        <end position="57"/>
    </location>
</feature>
<feature type="transmembrane region" description="Helical" evidence="2">
    <location>
        <begin position="399"/>
        <end position="419"/>
    </location>
</feature>
<dbReference type="AlphaFoldDB" id="A0A5B9MCJ7"/>
<keyword evidence="2" id="KW-1133">Transmembrane helix</keyword>
<feature type="transmembrane region" description="Helical" evidence="2">
    <location>
        <begin position="431"/>
        <end position="450"/>
    </location>
</feature>
<evidence type="ECO:0000313" key="3">
    <source>
        <dbReference type="EMBL" id="QEF97946.1"/>
    </source>
</evidence>
<reference evidence="3 4" key="1">
    <citation type="submission" date="2019-02" db="EMBL/GenBank/DDBJ databases">
        <title>Planctomycetal bacteria perform biofilm scaping via a novel small molecule.</title>
        <authorList>
            <person name="Jeske O."/>
            <person name="Boedeker C."/>
            <person name="Wiegand S."/>
            <person name="Breitling P."/>
            <person name="Kallscheuer N."/>
            <person name="Jogler M."/>
            <person name="Rohde M."/>
            <person name="Petersen J."/>
            <person name="Medema M.H."/>
            <person name="Surup F."/>
            <person name="Jogler C."/>
        </authorList>
    </citation>
    <scope>NUCLEOTIDE SEQUENCE [LARGE SCALE GENOMIC DNA]</scope>
    <source>
        <strain evidence="3 4">Mal15</strain>
    </source>
</reference>
<accession>A0A5B9MCJ7</accession>
<evidence type="ECO:0000256" key="2">
    <source>
        <dbReference type="SAM" id="Phobius"/>
    </source>
</evidence>
<evidence type="ECO:0000313" key="4">
    <source>
        <dbReference type="Proteomes" id="UP000321353"/>
    </source>
</evidence>
<keyword evidence="2" id="KW-0472">Membrane</keyword>
<protein>
    <submittedName>
        <fullName evidence="3">Uncharacterized protein</fullName>
    </submittedName>
</protein>
<feature type="transmembrane region" description="Helical" evidence="2">
    <location>
        <begin position="6"/>
        <end position="28"/>
    </location>
</feature>
<gene>
    <name evidence="3" type="ORF">Mal15_19920</name>
</gene>
<keyword evidence="4" id="KW-1185">Reference proteome</keyword>
<name>A0A5B9MCJ7_9BACT</name>
<dbReference type="Proteomes" id="UP000321353">
    <property type="component" value="Chromosome"/>
</dbReference>
<proteinExistence type="predicted"/>
<evidence type="ECO:0000256" key="1">
    <source>
        <dbReference type="SAM" id="MobiDB-lite"/>
    </source>
</evidence>
<feature type="compositionally biased region" description="Pro residues" evidence="1">
    <location>
        <begin position="104"/>
        <end position="116"/>
    </location>
</feature>
<organism evidence="3 4">
    <name type="scientific">Stieleria maiorica</name>
    <dbReference type="NCBI Taxonomy" id="2795974"/>
    <lineage>
        <taxon>Bacteria</taxon>
        <taxon>Pseudomonadati</taxon>
        <taxon>Planctomycetota</taxon>
        <taxon>Planctomycetia</taxon>
        <taxon>Pirellulales</taxon>
        <taxon>Pirellulaceae</taxon>
        <taxon>Stieleria</taxon>
    </lineage>
</organism>
<sequence length="451" mass="48616">MFVSFFLLIVLGIYLGILVVVIVSAVSAKSTAGRVAAIVAGLFLLIIVPLFLLAATYSVRVASSEHHVWADQHAAGTRVPDRPLDSTSVDVPSIPTGESASAAPSPPQRPVPPPVLKPVDQTSDEDSLQPNTSSQQQPAGTWRATDTATFTANVYPSDASAIDALLSGLKEKLAENRVLLRDDQNDSNDVVDPDKVVVSADGPDLDSLLPAAISRLGTQFSAIGVGTRPGNAPTKPIENELAIHFSVSKSTLMQAPWDQQDQLQSRLLTCTATMGGRQASFQAFVTEKPWVESFDQFVSRYPQRKFVVGYSGEFQSTEGQARKAALEDAVRQAAFSFRGKSYAIIDDRHVVDRFAQRLSRSYGDVWREAVLVEVPDAQQVDVARTTAAEAFERSQIGRLLQIFGVVVLVLATIVLCLGLNWVTEGYYRSQVMLGLAGVVVMGGLIVAMFLG</sequence>
<feature type="region of interest" description="Disordered" evidence="1">
    <location>
        <begin position="73"/>
        <end position="143"/>
    </location>
</feature>
<dbReference type="RefSeq" id="WP_147867539.1">
    <property type="nucleotide sequence ID" value="NZ_CP036264.1"/>
</dbReference>
<dbReference type="KEGG" id="smam:Mal15_19920"/>
<keyword evidence="2" id="KW-0812">Transmembrane</keyword>